<feature type="domain" description="TonB-dependent receptor plug" evidence="13">
    <location>
        <begin position="48"/>
        <end position="167"/>
    </location>
</feature>
<proteinExistence type="inferred from homology"/>
<evidence type="ECO:0000256" key="7">
    <source>
        <dbReference type="ARBA" id="ARBA00023237"/>
    </source>
</evidence>
<dbReference type="EMBL" id="JACHHT010000001">
    <property type="protein sequence ID" value="MBB6520145.1"/>
    <property type="molecule type" value="Genomic_DNA"/>
</dbReference>
<reference evidence="14 15" key="1">
    <citation type="submission" date="2020-08" db="EMBL/GenBank/DDBJ databases">
        <title>Genomic Encyclopedia of Type Strains, Phase IV (KMG-IV): sequencing the most valuable type-strain genomes for metagenomic binning, comparative biology and taxonomic classification.</title>
        <authorList>
            <person name="Goeker M."/>
        </authorList>
    </citation>
    <scope>NUCLEOTIDE SEQUENCE [LARGE SCALE GENOMIC DNA]</scope>
    <source>
        <strain evidence="14 15">DSM 22368</strain>
    </source>
</reference>
<sequence length="1007" mass="110127">MFKPHPLSIAILASLSAGSAVAQESSSLEEVIVTGTHIKGVDVAGALPVSQLGKEDLDLAGALSTEELIGELPQAGQVEFNSSSEGTSSNNVRGDVASINLRGLGADSTLVLVNGRRMVLNPSSSTRDGVPIQFVNSAMIPASGLDRVEVLRDGAAAIYGTDAIAGVVNYVLDTDYEGFEIKTRYGSGHSNSLGETSVQLRGGFEFNEGASNLTLFASDFNRSGVTAQEIDYTHSSDYRDTDRTPALFVGDTSLRNLSTFTPWGQFNLGQLNSDGSFSPVGVSGIARSSDGRFHLQPEGASGGVSYQGGLEIDDGTLNSDLRYNINDLRMIIPNLERRQFFTTFTHEFDNGMEFFSEGSYYESEYDTFFGPNVISDVNKMYIPRTAYYNPFGAVGNPNRLAGLSTDDVPEEGLDVKIDRLRLYDTGPRKIQTESDSYRFLFGLRGTWDDWDWETAAYSSAAKAEDSQLSVSRSKFYAAVSRSTPDAYNPFTGGNFADPANGDPSSGGDASEFTVNVQRKNKTEISGMDFKASTPNLVTWAGGDIGAAFGIEQRRETYKDDRDPLLDGTITFTHPLSGEFFSSDVMGVSATPDTYGAREVYSAYAEFLVPLLNESMGIPLVQSLDAQIAVRAENYSDVDEDILKPKFALSWRPSEWLQIRSAYSKGFRAPNLETLNLTVQERFNNNQSDFLRCAAGQALGTAESDVDACSQSINTRRLGNKNLQSEESENLTFGFVLEPLEGLVFTADWWRIEQEGVVGLFGRDNHLILDQIMRLNGSSNPNVIRADVTAQDQAEIDAYNAANGTSLAAVGALLHVNDTFLNLQPRTIEGADLSVSYDTEEYSFGSFTLKFDGAYIAKWDQEASPQVEELQQAVANNPLVTGSVSSFSSGSRIQDEATPRWRAKASVTWRNENWRAGISARYVGKVYDPDVKQDDDPSIILKIPSWTTVNTYVNYRFEGGVLDRTNIRLGANNLFDEEPPLFDSSRGYSPALHSARGRYVYLDVSKKF</sequence>
<organism evidence="14 15">
    <name type="scientific">Pseudoteredinibacter isoporae</name>
    <dbReference type="NCBI Taxonomy" id="570281"/>
    <lineage>
        <taxon>Bacteria</taxon>
        <taxon>Pseudomonadati</taxon>
        <taxon>Pseudomonadota</taxon>
        <taxon>Gammaproteobacteria</taxon>
        <taxon>Cellvibrionales</taxon>
        <taxon>Cellvibrionaceae</taxon>
        <taxon>Pseudoteredinibacter</taxon>
    </lineage>
</organism>
<dbReference type="Proteomes" id="UP000528457">
    <property type="component" value="Unassembled WGS sequence"/>
</dbReference>
<evidence type="ECO:0000256" key="11">
    <source>
        <dbReference type="SAM" id="SignalP"/>
    </source>
</evidence>
<evidence type="ECO:0000256" key="2">
    <source>
        <dbReference type="ARBA" id="ARBA00022448"/>
    </source>
</evidence>
<evidence type="ECO:0000256" key="1">
    <source>
        <dbReference type="ARBA" id="ARBA00004571"/>
    </source>
</evidence>
<name>A0A7X0JQ14_9GAMM</name>
<dbReference type="InterPro" id="IPR036942">
    <property type="entry name" value="Beta-barrel_TonB_sf"/>
</dbReference>
<evidence type="ECO:0000259" key="12">
    <source>
        <dbReference type="Pfam" id="PF00593"/>
    </source>
</evidence>
<feature type="domain" description="TonB-dependent receptor-like beta-barrel" evidence="12">
    <location>
        <begin position="419"/>
        <end position="973"/>
    </location>
</feature>
<dbReference type="PANTHER" id="PTHR47234">
    <property type="match status" value="1"/>
</dbReference>
<dbReference type="Gene3D" id="2.40.170.20">
    <property type="entry name" value="TonB-dependent receptor, beta-barrel domain"/>
    <property type="match status" value="1"/>
</dbReference>
<keyword evidence="6 8" id="KW-0472">Membrane</keyword>
<evidence type="ECO:0000256" key="6">
    <source>
        <dbReference type="ARBA" id="ARBA00023136"/>
    </source>
</evidence>
<evidence type="ECO:0000256" key="10">
    <source>
        <dbReference type="SAM" id="MobiDB-lite"/>
    </source>
</evidence>
<feature type="region of interest" description="Disordered" evidence="10">
    <location>
        <begin position="490"/>
        <end position="511"/>
    </location>
</feature>
<dbReference type="InParanoid" id="A0A7X0JQ14"/>
<feature type="chain" id="PRO_5030527047" evidence="11">
    <location>
        <begin position="23"/>
        <end position="1007"/>
    </location>
</feature>
<dbReference type="PROSITE" id="PS52016">
    <property type="entry name" value="TONB_DEPENDENT_REC_3"/>
    <property type="match status" value="1"/>
</dbReference>
<dbReference type="Pfam" id="PF00593">
    <property type="entry name" value="TonB_dep_Rec_b-barrel"/>
    <property type="match status" value="1"/>
</dbReference>
<dbReference type="InterPro" id="IPR012910">
    <property type="entry name" value="Plug_dom"/>
</dbReference>
<dbReference type="GO" id="GO:0009279">
    <property type="term" value="C:cell outer membrane"/>
    <property type="evidence" value="ECO:0007669"/>
    <property type="project" value="UniProtKB-SubCell"/>
</dbReference>
<evidence type="ECO:0000256" key="3">
    <source>
        <dbReference type="ARBA" id="ARBA00022452"/>
    </source>
</evidence>
<comment type="similarity">
    <text evidence="8 9">Belongs to the TonB-dependent receptor family.</text>
</comment>
<keyword evidence="3 8" id="KW-1134">Transmembrane beta strand</keyword>
<evidence type="ECO:0000256" key="9">
    <source>
        <dbReference type="RuleBase" id="RU003357"/>
    </source>
</evidence>
<keyword evidence="14" id="KW-0675">Receptor</keyword>
<feature type="signal peptide" evidence="11">
    <location>
        <begin position="1"/>
        <end position="22"/>
    </location>
</feature>
<dbReference type="PANTHER" id="PTHR47234:SF2">
    <property type="entry name" value="TONB-DEPENDENT RECEPTOR"/>
    <property type="match status" value="1"/>
</dbReference>
<evidence type="ECO:0000313" key="14">
    <source>
        <dbReference type="EMBL" id="MBB6520145.1"/>
    </source>
</evidence>
<evidence type="ECO:0000256" key="4">
    <source>
        <dbReference type="ARBA" id="ARBA00022692"/>
    </source>
</evidence>
<dbReference type="Pfam" id="PF07715">
    <property type="entry name" value="Plug"/>
    <property type="match status" value="1"/>
</dbReference>
<protein>
    <submittedName>
        <fullName evidence="14">Outer membrane receptor protein involved in Fe transport</fullName>
    </submittedName>
</protein>
<comment type="subcellular location">
    <subcellularLocation>
        <location evidence="1 8">Cell outer membrane</location>
        <topology evidence="1 8">Multi-pass membrane protein</topology>
    </subcellularLocation>
</comment>
<evidence type="ECO:0000256" key="8">
    <source>
        <dbReference type="PROSITE-ProRule" id="PRU01360"/>
    </source>
</evidence>
<dbReference type="SUPFAM" id="SSF56935">
    <property type="entry name" value="Porins"/>
    <property type="match status" value="1"/>
</dbReference>
<dbReference type="AlphaFoldDB" id="A0A7X0JQ14"/>
<evidence type="ECO:0000259" key="13">
    <source>
        <dbReference type="Pfam" id="PF07715"/>
    </source>
</evidence>
<dbReference type="InterPro" id="IPR000531">
    <property type="entry name" value="Beta-barrel_TonB"/>
</dbReference>
<keyword evidence="15" id="KW-1185">Reference proteome</keyword>
<dbReference type="InterPro" id="IPR037066">
    <property type="entry name" value="Plug_dom_sf"/>
</dbReference>
<accession>A0A7X0JQ14</accession>
<evidence type="ECO:0000256" key="5">
    <source>
        <dbReference type="ARBA" id="ARBA00023077"/>
    </source>
</evidence>
<dbReference type="Gene3D" id="2.170.130.10">
    <property type="entry name" value="TonB-dependent receptor, plug domain"/>
    <property type="match status" value="1"/>
</dbReference>
<dbReference type="RefSeq" id="WP_166852108.1">
    <property type="nucleotide sequence ID" value="NZ_JAAONY010000001.1"/>
</dbReference>
<keyword evidence="4 8" id="KW-0812">Transmembrane</keyword>
<keyword evidence="11" id="KW-0732">Signal</keyword>
<comment type="caution">
    <text evidence="14">The sequence shown here is derived from an EMBL/GenBank/DDBJ whole genome shotgun (WGS) entry which is preliminary data.</text>
</comment>
<dbReference type="InterPro" id="IPR039426">
    <property type="entry name" value="TonB-dep_rcpt-like"/>
</dbReference>
<gene>
    <name evidence="14" type="ORF">HNR48_000423</name>
</gene>
<keyword evidence="7 8" id="KW-0998">Cell outer membrane</keyword>
<keyword evidence="2 8" id="KW-0813">Transport</keyword>
<evidence type="ECO:0000313" key="15">
    <source>
        <dbReference type="Proteomes" id="UP000528457"/>
    </source>
</evidence>
<keyword evidence="5 9" id="KW-0798">TonB box</keyword>